<evidence type="ECO:0000256" key="1">
    <source>
        <dbReference type="ARBA" id="ARBA00004651"/>
    </source>
</evidence>
<dbReference type="HOGENOM" id="CLU_034180_17_3_11"/>
<dbReference type="Proteomes" id="UP000017746">
    <property type="component" value="Chromosome"/>
</dbReference>
<dbReference type="SUPFAM" id="SSF103473">
    <property type="entry name" value="MFS general substrate transporter"/>
    <property type="match status" value="1"/>
</dbReference>
<feature type="transmembrane region" description="Helical" evidence="6">
    <location>
        <begin position="374"/>
        <end position="392"/>
    </location>
</feature>
<evidence type="ECO:0000313" key="9">
    <source>
        <dbReference type="Proteomes" id="UP000017746"/>
    </source>
</evidence>
<dbReference type="OrthoDB" id="4528313at2"/>
<evidence type="ECO:0000256" key="4">
    <source>
        <dbReference type="ARBA" id="ARBA00022989"/>
    </source>
</evidence>
<dbReference type="CDD" id="cd06173">
    <property type="entry name" value="MFS_MefA_like"/>
    <property type="match status" value="1"/>
</dbReference>
<evidence type="ECO:0000256" key="2">
    <source>
        <dbReference type="ARBA" id="ARBA00022475"/>
    </source>
</evidence>
<comment type="subcellular location">
    <subcellularLocation>
        <location evidence="1">Cell membrane</location>
        <topology evidence="1">Multi-pass membrane protein</topology>
    </subcellularLocation>
</comment>
<protein>
    <submittedName>
        <fullName evidence="8">YfiS-like MFS-type transporter</fullName>
    </submittedName>
</protein>
<evidence type="ECO:0000256" key="5">
    <source>
        <dbReference type="ARBA" id="ARBA00023136"/>
    </source>
</evidence>
<evidence type="ECO:0000259" key="7">
    <source>
        <dbReference type="PROSITE" id="PS50850"/>
    </source>
</evidence>
<keyword evidence="5 6" id="KW-0472">Membrane</keyword>
<dbReference type="EMBL" id="CP006272">
    <property type="protein sequence ID" value="AGZ38429.1"/>
    <property type="molecule type" value="Genomic_DNA"/>
</dbReference>
<feature type="transmembrane region" description="Helical" evidence="6">
    <location>
        <begin position="146"/>
        <end position="166"/>
    </location>
</feature>
<dbReference type="AlphaFoldDB" id="U5VNQ6"/>
<feature type="transmembrane region" description="Helical" evidence="6">
    <location>
        <begin position="21"/>
        <end position="41"/>
    </location>
</feature>
<feature type="transmembrane region" description="Helical" evidence="6">
    <location>
        <begin position="172"/>
        <end position="191"/>
    </location>
</feature>
<gene>
    <name evidence="8" type="ORF">AFR_00700</name>
</gene>
<evidence type="ECO:0000256" key="6">
    <source>
        <dbReference type="SAM" id="Phobius"/>
    </source>
</evidence>
<dbReference type="GO" id="GO:0022857">
    <property type="term" value="F:transmembrane transporter activity"/>
    <property type="evidence" value="ECO:0007669"/>
    <property type="project" value="InterPro"/>
</dbReference>
<feature type="transmembrane region" description="Helical" evidence="6">
    <location>
        <begin position="47"/>
        <end position="69"/>
    </location>
</feature>
<proteinExistence type="predicted"/>
<feature type="domain" description="Major facilitator superfamily (MFS) profile" evidence="7">
    <location>
        <begin position="6"/>
        <end position="395"/>
    </location>
</feature>
<dbReference type="PANTHER" id="PTHR23513:SF11">
    <property type="entry name" value="STAPHYLOFERRIN A TRANSPORTER"/>
    <property type="match status" value="1"/>
</dbReference>
<feature type="transmembrane region" description="Helical" evidence="6">
    <location>
        <begin position="76"/>
        <end position="97"/>
    </location>
</feature>
<dbReference type="PANTHER" id="PTHR23513">
    <property type="entry name" value="INTEGRAL MEMBRANE EFFLUX PROTEIN-RELATED"/>
    <property type="match status" value="1"/>
</dbReference>
<evidence type="ECO:0000256" key="3">
    <source>
        <dbReference type="ARBA" id="ARBA00022692"/>
    </source>
</evidence>
<dbReference type="Gene3D" id="1.20.1250.20">
    <property type="entry name" value="MFS general substrate transporter like domains"/>
    <property type="match status" value="1"/>
</dbReference>
<keyword evidence="2" id="KW-1003">Cell membrane</keyword>
<keyword evidence="4 6" id="KW-1133">Transmembrane helix</keyword>
<dbReference type="PATRIC" id="fig|1246995.3.peg.141"/>
<keyword evidence="3 6" id="KW-0812">Transmembrane</keyword>
<feature type="transmembrane region" description="Helical" evidence="6">
    <location>
        <begin position="343"/>
        <end position="362"/>
    </location>
</feature>
<dbReference type="RefSeq" id="WP_023357373.1">
    <property type="nucleotide sequence ID" value="NC_022657.1"/>
</dbReference>
<feature type="transmembrane region" description="Helical" evidence="6">
    <location>
        <begin position="255"/>
        <end position="275"/>
    </location>
</feature>
<accession>U5VNQ6</accession>
<keyword evidence="9" id="KW-1185">Reference proteome</keyword>
<dbReference type="KEGG" id="afs:AFR_00700"/>
<dbReference type="InterPro" id="IPR020846">
    <property type="entry name" value="MFS_dom"/>
</dbReference>
<dbReference type="eggNOG" id="COG2814">
    <property type="taxonomic scope" value="Bacteria"/>
</dbReference>
<feature type="transmembrane region" description="Helical" evidence="6">
    <location>
        <begin position="219"/>
        <end position="243"/>
    </location>
</feature>
<dbReference type="PROSITE" id="PS50850">
    <property type="entry name" value="MFS"/>
    <property type="match status" value="1"/>
</dbReference>
<dbReference type="Pfam" id="PF07690">
    <property type="entry name" value="MFS_1"/>
    <property type="match status" value="1"/>
</dbReference>
<reference evidence="8 9" key="1">
    <citation type="journal article" date="2014" name="J. Biotechnol.">
        <title>Complete genome sequence of the actinobacterium Actinoplanes friuliensis HAG 010964, producer of the lipopeptide antibiotic friulimycin.</title>
        <authorList>
            <person name="Ruckert C."/>
            <person name="Szczepanowski R."/>
            <person name="Albersmeier A."/>
            <person name="Goesmann A."/>
            <person name="Fischer N."/>
            <person name="Steinkamper A."/>
            <person name="Puhler A."/>
            <person name="Biener R."/>
            <person name="Schwartz D."/>
            <person name="Kalinowski J."/>
        </authorList>
    </citation>
    <scope>NUCLEOTIDE SEQUENCE [LARGE SCALE GENOMIC DNA]</scope>
    <source>
        <strain evidence="8 9">DSM 7358</strain>
    </source>
</reference>
<feature type="transmembrane region" description="Helical" evidence="6">
    <location>
        <begin position="103"/>
        <end position="125"/>
    </location>
</feature>
<sequence>MNALAPLRIVPFRFLLAGRTINSLGNAIAPVALAFAVLDLTGSPRDLGLVVGARVLVNVLFLLFGGALADRLPKHLLMVGASIAAAVTQAAVAALVLSGTATVALLIALSAVNGMVSALALPASSSIVPQLVPADLRQQANALSRLLFNGAFIVGAPIGGVLVAGVGPGWGIAVDAAAFALSAIAFALLRLPPRADEKAERTSIFTELRTGWTEFRSRTWLWVVVAGFGVINACISGGLNVLGPVVADDTVGRKAWGFVLAAQTAGMLLGAILALRIRLSRLLFFGVACMALEILPMVTLGVVPHLGLLLGAAFLAGVGVEQFGVAWETTIQEHVPADKLARVYSYDMVGSFVAIPIGQVAAGPIAEAVGIEPTLVGTAALIGLAVIGMVSSRDVRNLRHRLPTSAKAADPTMEESTP</sequence>
<dbReference type="InterPro" id="IPR036259">
    <property type="entry name" value="MFS_trans_sf"/>
</dbReference>
<name>U5VNQ6_9ACTN</name>
<organism evidence="8 9">
    <name type="scientific">Actinoplanes friuliensis DSM 7358</name>
    <dbReference type="NCBI Taxonomy" id="1246995"/>
    <lineage>
        <taxon>Bacteria</taxon>
        <taxon>Bacillati</taxon>
        <taxon>Actinomycetota</taxon>
        <taxon>Actinomycetes</taxon>
        <taxon>Micromonosporales</taxon>
        <taxon>Micromonosporaceae</taxon>
        <taxon>Actinoplanes</taxon>
    </lineage>
</organism>
<dbReference type="GO" id="GO:0005886">
    <property type="term" value="C:plasma membrane"/>
    <property type="evidence" value="ECO:0007669"/>
    <property type="project" value="UniProtKB-SubCell"/>
</dbReference>
<dbReference type="InterPro" id="IPR011701">
    <property type="entry name" value="MFS"/>
</dbReference>
<evidence type="ECO:0000313" key="8">
    <source>
        <dbReference type="EMBL" id="AGZ38429.1"/>
    </source>
</evidence>
<feature type="transmembrane region" description="Helical" evidence="6">
    <location>
        <begin position="309"/>
        <end position="331"/>
    </location>
</feature>
<feature type="transmembrane region" description="Helical" evidence="6">
    <location>
        <begin position="282"/>
        <end position="303"/>
    </location>
</feature>
<dbReference type="STRING" id="1246995.AFR_00700"/>